<sequence length="132" mass="14425">MEASWRSNVVVPAMYLPLIAIFATGQSQCRELRPSDHGLAYQRNLTAPTADWSRIKSFFGDTPAPSPMPETKNMSDASWWKDVSGAGQRDQVKKVLAVVAVVCGATGVGFLVVAALVYVFRHPRQRSTGTDK</sequence>
<protein>
    <submittedName>
        <fullName evidence="1">Uncharacterized protein</fullName>
    </submittedName>
</protein>
<reference evidence="1 2" key="1">
    <citation type="journal article" date="2021" name="Hortic Res">
        <title>High-quality reference genome and annotation aids understanding of berry development for evergreen blueberry (Vaccinium darrowii).</title>
        <authorList>
            <person name="Yu J."/>
            <person name="Hulse-Kemp A.M."/>
            <person name="Babiker E."/>
            <person name="Staton M."/>
        </authorList>
    </citation>
    <scope>NUCLEOTIDE SEQUENCE [LARGE SCALE GENOMIC DNA]</scope>
    <source>
        <strain evidence="2">cv. NJ 8807/NJ 8810</strain>
        <tissue evidence="1">Young leaf</tissue>
    </source>
</reference>
<dbReference type="EMBL" id="CM037160">
    <property type="protein sequence ID" value="KAH7839299.1"/>
    <property type="molecule type" value="Genomic_DNA"/>
</dbReference>
<comment type="caution">
    <text evidence="1">The sequence shown here is derived from an EMBL/GenBank/DDBJ whole genome shotgun (WGS) entry which is preliminary data.</text>
</comment>
<dbReference type="Proteomes" id="UP000828048">
    <property type="component" value="Chromosome 10"/>
</dbReference>
<proteinExistence type="predicted"/>
<name>A0ACB7XEV4_9ERIC</name>
<accession>A0ACB7XEV4</accession>
<evidence type="ECO:0000313" key="2">
    <source>
        <dbReference type="Proteomes" id="UP000828048"/>
    </source>
</evidence>
<gene>
    <name evidence="1" type="ORF">Vadar_002364</name>
</gene>
<keyword evidence="2" id="KW-1185">Reference proteome</keyword>
<evidence type="ECO:0000313" key="1">
    <source>
        <dbReference type="EMBL" id="KAH7839299.1"/>
    </source>
</evidence>
<organism evidence="1 2">
    <name type="scientific">Vaccinium darrowii</name>
    <dbReference type="NCBI Taxonomy" id="229202"/>
    <lineage>
        <taxon>Eukaryota</taxon>
        <taxon>Viridiplantae</taxon>
        <taxon>Streptophyta</taxon>
        <taxon>Embryophyta</taxon>
        <taxon>Tracheophyta</taxon>
        <taxon>Spermatophyta</taxon>
        <taxon>Magnoliopsida</taxon>
        <taxon>eudicotyledons</taxon>
        <taxon>Gunneridae</taxon>
        <taxon>Pentapetalae</taxon>
        <taxon>asterids</taxon>
        <taxon>Ericales</taxon>
        <taxon>Ericaceae</taxon>
        <taxon>Vaccinioideae</taxon>
        <taxon>Vaccinieae</taxon>
        <taxon>Vaccinium</taxon>
    </lineage>
</organism>